<protein>
    <submittedName>
        <fullName evidence="3">Histidine kinase</fullName>
    </submittedName>
</protein>
<organism evidence="3 4">
    <name type="scientific">Terrimonas ginsenosidimutans</name>
    <dbReference type="NCBI Taxonomy" id="2908004"/>
    <lineage>
        <taxon>Bacteria</taxon>
        <taxon>Pseudomonadati</taxon>
        <taxon>Bacteroidota</taxon>
        <taxon>Chitinophagia</taxon>
        <taxon>Chitinophagales</taxon>
        <taxon>Chitinophagaceae</taxon>
        <taxon>Terrimonas</taxon>
    </lineage>
</organism>
<sequence>MGRYPFIFSDERKYRLRRHLLFWITWWLFQGFLYSFVAMYSAQAFLQRLPLSLLESLIFLVVHMFLSYSLMYFLIPRYILKQKYLMSAIGVAILALAAAGLSATIALTIVEPIRLAISGESYYRPPRGSWLSIHLSLMAGLRGGLTIAGVAAAIKLMKSLYLKEQRNLQLQKENVESQLQLLKAQVHPHFLFNTLNNIYSYTQNTSPEASRLVTGLSDLLRFILYECNQPLVPLSQELKMIRDYIELEKVRYGNALDLHVDIPEDTNDLQIAPLLVLPLIENSFKHGTSRILEQPWINLQITLKGDMMRMKLMNGKSAESQIIESASGIGVRNVEKRLELLYPNKHDLVVTNDDDVFIVNLKVELEPMAGNSIHTNKTGSSHG</sequence>
<keyword evidence="1" id="KW-0472">Membrane</keyword>
<feature type="transmembrane region" description="Helical" evidence="1">
    <location>
        <begin position="53"/>
        <end position="75"/>
    </location>
</feature>
<evidence type="ECO:0000313" key="4">
    <source>
        <dbReference type="Proteomes" id="UP001165367"/>
    </source>
</evidence>
<dbReference type="PANTHER" id="PTHR34220">
    <property type="entry name" value="SENSOR HISTIDINE KINASE YPDA"/>
    <property type="match status" value="1"/>
</dbReference>
<gene>
    <name evidence="3" type="ORF">LZZ85_02160</name>
</gene>
<dbReference type="Pfam" id="PF06580">
    <property type="entry name" value="His_kinase"/>
    <property type="match status" value="1"/>
</dbReference>
<evidence type="ECO:0000313" key="3">
    <source>
        <dbReference type="EMBL" id="MCG2613057.1"/>
    </source>
</evidence>
<reference evidence="3" key="1">
    <citation type="submission" date="2022-01" db="EMBL/GenBank/DDBJ databases">
        <authorList>
            <person name="Jo J.-H."/>
            <person name="Im W.-T."/>
        </authorList>
    </citation>
    <scope>NUCLEOTIDE SEQUENCE</scope>
    <source>
        <strain evidence="3">NA20</strain>
    </source>
</reference>
<dbReference type="RefSeq" id="WP_237868282.1">
    <property type="nucleotide sequence ID" value="NZ_JAKLTR010000001.1"/>
</dbReference>
<dbReference type="InterPro" id="IPR010559">
    <property type="entry name" value="Sig_transdc_His_kin_internal"/>
</dbReference>
<keyword evidence="4" id="KW-1185">Reference proteome</keyword>
<dbReference type="InterPro" id="IPR050640">
    <property type="entry name" value="Bact_2-comp_sensor_kinase"/>
</dbReference>
<keyword evidence="1" id="KW-1133">Transmembrane helix</keyword>
<evidence type="ECO:0000256" key="1">
    <source>
        <dbReference type="SAM" id="Phobius"/>
    </source>
</evidence>
<dbReference type="GO" id="GO:0016301">
    <property type="term" value="F:kinase activity"/>
    <property type="evidence" value="ECO:0007669"/>
    <property type="project" value="UniProtKB-KW"/>
</dbReference>
<evidence type="ECO:0000259" key="2">
    <source>
        <dbReference type="Pfam" id="PF06580"/>
    </source>
</evidence>
<accession>A0ABS9KL53</accession>
<proteinExistence type="predicted"/>
<feature type="transmembrane region" description="Helical" evidence="1">
    <location>
        <begin position="87"/>
        <end position="110"/>
    </location>
</feature>
<comment type="caution">
    <text evidence="3">The sequence shown here is derived from an EMBL/GenBank/DDBJ whole genome shotgun (WGS) entry which is preliminary data.</text>
</comment>
<keyword evidence="3" id="KW-0808">Transferase</keyword>
<dbReference type="EMBL" id="JAKLTR010000001">
    <property type="protein sequence ID" value="MCG2613057.1"/>
    <property type="molecule type" value="Genomic_DNA"/>
</dbReference>
<name>A0ABS9KL53_9BACT</name>
<keyword evidence="1" id="KW-0812">Transmembrane</keyword>
<feature type="transmembrane region" description="Helical" evidence="1">
    <location>
        <begin position="20"/>
        <end position="41"/>
    </location>
</feature>
<keyword evidence="3" id="KW-0418">Kinase</keyword>
<feature type="transmembrane region" description="Helical" evidence="1">
    <location>
        <begin position="130"/>
        <end position="154"/>
    </location>
</feature>
<dbReference type="Proteomes" id="UP001165367">
    <property type="component" value="Unassembled WGS sequence"/>
</dbReference>
<feature type="domain" description="Signal transduction histidine kinase internal region" evidence="2">
    <location>
        <begin position="178"/>
        <end position="255"/>
    </location>
</feature>
<dbReference type="PANTHER" id="PTHR34220:SF7">
    <property type="entry name" value="SENSOR HISTIDINE KINASE YPDA"/>
    <property type="match status" value="1"/>
</dbReference>